<proteinExistence type="predicted"/>
<accession>A0ACC3YCR4</accession>
<reference evidence="1 2" key="1">
    <citation type="journal article" date="2020" name="Phytopathology">
        <title>Genome Sequence Resources of Colletotrichum truncatum, C. plurivorum, C. musicola, and C. sojae: Four Species Pathogenic to Soybean (Glycine max).</title>
        <authorList>
            <person name="Rogerio F."/>
            <person name="Boufleur T.R."/>
            <person name="Ciampi-Guillardi M."/>
            <person name="Sukno S.A."/>
            <person name="Thon M.R."/>
            <person name="Massola Junior N.S."/>
            <person name="Baroncelli R."/>
        </authorList>
    </citation>
    <scope>NUCLEOTIDE SEQUENCE [LARGE SCALE GENOMIC DNA]</scope>
    <source>
        <strain evidence="1 2">CMES1059</strain>
    </source>
</reference>
<sequence>MYLPSLALVSPASFFFALPPPLAMIGGAEACIQLLLTYQALEVERRAADAAAFPGTFPKRNTHWLLSACHPKPNFLAKLAVIV</sequence>
<evidence type="ECO:0000313" key="1">
    <source>
        <dbReference type="EMBL" id="KAL0929610.1"/>
    </source>
</evidence>
<dbReference type="EMBL" id="VUJX02000016">
    <property type="protein sequence ID" value="KAL0929610.1"/>
    <property type="molecule type" value="Genomic_DNA"/>
</dbReference>
<protein>
    <submittedName>
        <fullName evidence="1">Uncharacterized protein</fullName>
    </submittedName>
</protein>
<evidence type="ECO:0000313" key="2">
    <source>
        <dbReference type="Proteomes" id="UP000805649"/>
    </source>
</evidence>
<organism evidence="1 2">
    <name type="scientific">Colletotrichum truncatum</name>
    <name type="common">Anthracnose fungus</name>
    <name type="synonym">Colletotrichum capsici</name>
    <dbReference type="NCBI Taxonomy" id="5467"/>
    <lineage>
        <taxon>Eukaryota</taxon>
        <taxon>Fungi</taxon>
        <taxon>Dikarya</taxon>
        <taxon>Ascomycota</taxon>
        <taxon>Pezizomycotina</taxon>
        <taxon>Sordariomycetes</taxon>
        <taxon>Hypocreomycetidae</taxon>
        <taxon>Glomerellales</taxon>
        <taxon>Glomerellaceae</taxon>
        <taxon>Colletotrichum</taxon>
        <taxon>Colletotrichum truncatum species complex</taxon>
    </lineage>
</organism>
<name>A0ACC3YCR4_COLTU</name>
<gene>
    <name evidence="1" type="ORF">CTRU02_215509</name>
</gene>
<keyword evidence="2" id="KW-1185">Reference proteome</keyword>
<comment type="caution">
    <text evidence="1">The sequence shown here is derived from an EMBL/GenBank/DDBJ whole genome shotgun (WGS) entry which is preliminary data.</text>
</comment>
<dbReference type="Proteomes" id="UP000805649">
    <property type="component" value="Unassembled WGS sequence"/>
</dbReference>